<feature type="compositionally biased region" description="Low complexity" evidence="1">
    <location>
        <begin position="75"/>
        <end position="94"/>
    </location>
</feature>
<feature type="signal peptide" evidence="2">
    <location>
        <begin position="1"/>
        <end position="21"/>
    </location>
</feature>
<gene>
    <name evidence="4" type="ORF">SAMN02745134_02254</name>
</gene>
<sequence length="219" mass="24018">MKRKSSLIVLIIFICSLTAILANHLQQKMSAQLVQVSGNRNTVQKQQNISKNDEKNTSTEVPSSAKVASNDDGDSNLNNVSNSQNNSNANNKSNYVKQADGQNNFVSAATKSNGQENFFIIDNVDKSKNYSSFVNFNGKSVADVTLEVLNRQNIPRSYTSGITGIYFSSINGQKEKSAGEKSGWNYYVNGEKGSVGASSYILKTGDKVEWEFFQNALDN</sequence>
<dbReference type="RefSeq" id="WP_084116085.1">
    <property type="nucleotide sequence ID" value="NZ_FWXH01000007.1"/>
</dbReference>
<evidence type="ECO:0000256" key="1">
    <source>
        <dbReference type="SAM" id="MobiDB-lite"/>
    </source>
</evidence>
<keyword evidence="2" id="KW-0732">Signal</keyword>
<reference evidence="4 5" key="1">
    <citation type="submission" date="2017-04" db="EMBL/GenBank/DDBJ databases">
        <authorList>
            <person name="Afonso C.L."/>
            <person name="Miller P.J."/>
            <person name="Scott M.A."/>
            <person name="Spackman E."/>
            <person name="Goraichik I."/>
            <person name="Dimitrov K.M."/>
            <person name="Suarez D.L."/>
            <person name="Swayne D.E."/>
        </authorList>
    </citation>
    <scope>NUCLEOTIDE SEQUENCE [LARGE SCALE GENOMIC DNA]</scope>
    <source>
        <strain evidence="4 5">DSM 12555</strain>
    </source>
</reference>
<feature type="chain" id="PRO_5012912979" description="Transcobalamin-like C-terminal domain-containing protein" evidence="2">
    <location>
        <begin position="22"/>
        <end position="219"/>
    </location>
</feature>
<protein>
    <recommendedName>
        <fullName evidence="3">Transcobalamin-like C-terminal domain-containing protein</fullName>
    </recommendedName>
</protein>
<dbReference type="Gene3D" id="2.170.130.30">
    <property type="match status" value="1"/>
</dbReference>
<evidence type="ECO:0000313" key="5">
    <source>
        <dbReference type="Proteomes" id="UP000192468"/>
    </source>
</evidence>
<evidence type="ECO:0000313" key="4">
    <source>
        <dbReference type="EMBL" id="SMC24671.1"/>
    </source>
</evidence>
<evidence type="ECO:0000259" key="3">
    <source>
        <dbReference type="Pfam" id="PF14478"/>
    </source>
</evidence>
<feature type="domain" description="Transcobalamin-like C-terminal" evidence="3">
    <location>
        <begin position="138"/>
        <end position="212"/>
    </location>
</feature>
<organism evidence="4 5">
    <name type="scientific">Clostridium acidisoli DSM 12555</name>
    <dbReference type="NCBI Taxonomy" id="1121291"/>
    <lineage>
        <taxon>Bacteria</taxon>
        <taxon>Bacillati</taxon>
        <taxon>Bacillota</taxon>
        <taxon>Clostridia</taxon>
        <taxon>Eubacteriales</taxon>
        <taxon>Clostridiaceae</taxon>
        <taxon>Clostridium</taxon>
    </lineage>
</organism>
<dbReference type="AlphaFoldDB" id="A0A1W1XMA0"/>
<accession>A0A1W1XMA0</accession>
<feature type="region of interest" description="Disordered" evidence="1">
    <location>
        <begin position="42"/>
        <end position="95"/>
    </location>
</feature>
<dbReference type="Proteomes" id="UP000192468">
    <property type="component" value="Unassembled WGS sequence"/>
</dbReference>
<dbReference type="Pfam" id="PF14478">
    <property type="entry name" value="DUF4430"/>
    <property type="match status" value="1"/>
</dbReference>
<dbReference type="STRING" id="1121291.SAMN02745134_02254"/>
<dbReference type="OrthoDB" id="2356646at2"/>
<name>A0A1W1XMA0_9CLOT</name>
<dbReference type="EMBL" id="FWXH01000007">
    <property type="protein sequence ID" value="SMC24671.1"/>
    <property type="molecule type" value="Genomic_DNA"/>
</dbReference>
<proteinExistence type="predicted"/>
<evidence type="ECO:0000256" key="2">
    <source>
        <dbReference type="SAM" id="SignalP"/>
    </source>
</evidence>
<keyword evidence="5" id="KW-1185">Reference proteome</keyword>
<dbReference type="InterPro" id="IPR027954">
    <property type="entry name" value="Transcobalamin-like_C"/>
</dbReference>